<evidence type="ECO:0000313" key="9">
    <source>
        <dbReference type="EMBL" id="PSR30374.1"/>
    </source>
</evidence>
<dbReference type="Gene3D" id="3.50.50.60">
    <property type="entry name" value="FAD/NAD(P)-binding domain"/>
    <property type="match status" value="2"/>
</dbReference>
<dbReference type="Proteomes" id="UP000242699">
    <property type="component" value="Unassembled WGS sequence"/>
</dbReference>
<gene>
    <name evidence="9" type="ORF">C7B43_06575</name>
</gene>
<dbReference type="GO" id="GO:0016491">
    <property type="term" value="F:oxidoreductase activity"/>
    <property type="evidence" value="ECO:0007669"/>
    <property type="project" value="UniProtKB-KW"/>
</dbReference>
<keyword evidence="5" id="KW-0560">Oxidoreductase</keyword>
<dbReference type="EMBL" id="PXYT01000011">
    <property type="protein sequence ID" value="PSR30374.1"/>
    <property type="molecule type" value="Genomic_DNA"/>
</dbReference>
<dbReference type="InterPro" id="IPR004099">
    <property type="entry name" value="Pyr_nucl-diS_OxRdtase_dimer"/>
</dbReference>
<comment type="caution">
    <text evidence="9">The sequence shown here is derived from an EMBL/GenBank/DDBJ whole genome shotgun (WGS) entry which is preliminary data.</text>
</comment>
<keyword evidence="6" id="KW-0676">Redox-active center</keyword>
<evidence type="ECO:0000256" key="4">
    <source>
        <dbReference type="ARBA" id="ARBA00022827"/>
    </source>
</evidence>
<evidence type="ECO:0000259" key="7">
    <source>
        <dbReference type="Pfam" id="PF02852"/>
    </source>
</evidence>
<dbReference type="PRINTS" id="PR00368">
    <property type="entry name" value="FADPNR"/>
</dbReference>
<feature type="domain" description="FAD/NAD(P)-binding" evidence="8">
    <location>
        <begin position="4"/>
        <end position="307"/>
    </location>
</feature>
<feature type="domain" description="Pyridine nucleotide-disulphide oxidoreductase dimerisation" evidence="7">
    <location>
        <begin position="329"/>
        <end position="431"/>
    </location>
</feature>
<dbReference type="InterPro" id="IPR016156">
    <property type="entry name" value="FAD/NAD-linked_Rdtase_dimer_sf"/>
</dbReference>
<evidence type="ECO:0000256" key="1">
    <source>
        <dbReference type="ARBA" id="ARBA00001974"/>
    </source>
</evidence>
<evidence type="ECO:0000256" key="5">
    <source>
        <dbReference type="ARBA" id="ARBA00023002"/>
    </source>
</evidence>
<evidence type="ECO:0000256" key="6">
    <source>
        <dbReference type="ARBA" id="ARBA00023284"/>
    </source>
</evidence>
<evidence type="ECO:0000256" key="2">
    <source>
        <dbReference type="ARBA" id="ARBA00009130"/>
    </source>
</evidence>
<dbReference type="AlphaFoldDB" id="A0A2T2X791"/>
<keyword evidence="4" id="KW-0274">FAD</keyword>
<dbReference type="PANTHER" id="PTHR43429">
    <property type="entry name" value="PYRIDINE NUCLEOTIDE-DISULFIDE OXIDOREDUCTASE DOMAIN-CONTAINING"/>
    <property type="match status" value="1"/>
</dbReference>
<accession>A0A2T2X791</accession>
<comment type="cofactor">
    <cofactor evidence="1">
        <name>FAD</name>
        <dbReference type="ChEBI" id="CHEBI:57692"/>
    </cofactor>
</comment>
<name>A0A2T2X791_9FIRM</name>
<reference evidence="9 10" key="1">
    <citation type="journal article" date="2014" name="BMC Genomics">
        <title>Comparison of environmental and isolate Sulfobacillus genomes reveals diverse carbon, sulfur, nitrogen, and hydrogen metabolisms.</title>
        <authorList>
            <person name="Justice N.B."/>
            <person name="Norman A."/>
            <person name="Brown C.T."/>
            <person name="Singh A."/>
            <person name="Thomas B.C."/>
            <person name="Banfield J.F."/>
        </authorList>
    </citation>
    <scope>NUCLEOTIDE SEQUENCE [LARGE SCALE GENOMIC DNA]</scope>
    <source>
        <strain evidence="9">AMDSBA1</strain>
    </source>
</reference>
<protein>
    <submittedName>
        <fullName evidence="9">CoA-disulfide reductase</fullName>
    </submittedName>
</protein>
<evidence type="ECO:0000256" key="3">
    <source>
        <dbReference type="ARBA" id="ARBA00022630"/>
    </source>
</evidence>
<evidence type="ECO:0000313" key="10">
    <source>
        <dbReference type="Proteomes" id="UP000242699"/>
    </source>
</evidence>
<dbReference type="SUPFAM" id="SSF51905">
    <property type="entry name" value="FAD/NAD(P)-binding domain"/>
    <property type="match status" value="2"/>
</dbReference>
<dbReference type="SUPFAM" id="SSF55424">
    <property type="entry name" value="FAD/NAD-linked reductases, dimerisation (C-terminal) domain"/>
    <property type="match status" value="1"/>
</dbReference>
<comment type="similarity">
    <text evidence="2">Belongs to the class-III pyridine nucleotide-disulfide oxidoreductase family.</text>
</comment>
<keyword evidence="3" id="KW-0285">Flavoprotein</keyword>
<evidence type="ECO:0000259" key="8">
    <source>
        <dbReference type="Pfam" id="PF07992"/>
    </source>
</evidence>
<dbReference type="PANTHER" id="PTHR43429:SF1">
    <property type="entry name" value="NAD(P)H SULFUR OXIDOREDUCTASE (COA-DEPENDENT)"/>
    <property type="match status" value="1"/>
</dbReference>
<dbReference type="Pfam" id="PF02852">
    <property type="entry name" value="Pyr_redox_dim"/>
    <property type="match status" value="1"/>
</dbReference>
<dbReference type="Pfam" id="PF07992">
    <property type="entry name" value="Pyr_redox_2"/>
    <property type="match status" value="1"/>
</dbReference>
<dbReference type="InterPro" id="IPR036188">
    <property type="entry name" value="FAD/NAD-bd_sf"/>
</dbReference>
<sequence>MSTLVVIGGSDAGIMAGLRAKEKDPHMGVSMLVADAFVNFSICGLPFYLSGEVPDWRRLAHRSLDEIQASGIDVHLNTRAVAIDPVQHKVLGRQEDGTDKEWAYDRLVIATGSESVRPGIGGLELPGVFTLHTMADGFHVAQFMERHKPARALIIGAGYIGLEMAEALNRRGVEVIMVEQLPAILPTIDEGLAHHLRVYLEGKHVNVHTGVRVEKIERTAEGLIVYGDGGFLREVDMVLVVVGVKPVTGLAVNAGITLGAGRAIHVDRFMATNQEDIFAAGDCAETYHRLLETESYLPLGTTAHKQGRVAGENAAGGHLEFEGSLGTQVVKVFDWVVARTGIRDEDATVSGYDPLSTQITGWDHKVYYPGAQEITIRITGDKKTGQLLGASLLGHRDAAVAKRVDIFAMALYNRMRVEDLLHVDLSYTPPLGSPWDVIQMAAADWLKHAAGNRTGGD</sequence>
<dbReference type="PRINTS" id="PR00411">
    <property type="entry name" value="PNDRDTASEI"/>
</dbReference>
<organism evidence="9 10">
    <name type="scientific">Sulfobacillus benefaciens</name>
    <dbReference type="NCBI Taxonomy" id="453960"/>
    <lineage>
        <taxon>Bacteria</taxon>
        <taxon>Bacillati</taxon>
        <taxon>Bacillota</taxon>
        <taxon>Clostridia</taxon>
        <taxon>Eubacteriales</taxon>
        <taxon>Clostridiales Family XVII. Incertae Sedis</taxon>
        <taxon>Sulfobacillus</taxon>
    </lineage>
</organism>
<proteinExistence type="inferred from homology"/>
<dbReference type="InterPro" id="IPR050260">
    <property type="entry name" value="FAD-bd_OxRdtase"/>
</dbReference>
<dbReference type="InterPro" id="IPR023753">
    <property type="entry name" value="FAD/NAD-binding_dom"/>
</dbReference>